<proteinExistence type="predicted"/>
<evidence type="ECO:0000256" key="1">
    <source>
        <dbReference type="ARBA" id="ARBA00023002"/>
    </source>
</evidence>
<dbReference type="SUPFAM" id="SSF51430">
    <property type="entry name" value="NAD(P)-linked oxidoreductase"/>
    <property type="match status" value="1"/>
</dbReference>
<organism evidence="3 4">
    <name type="scientific">Dictyobacter aurantiacus</name>
    <dbReference type="NCBI Taxonomy" id="1936993"/>
    <lineage>
        <taxon>Bacteria</taxon>
        <taxon>Bacillati</taxon>
        <taxon>Chloroflexota</taxon>
        <taxon>Ktedonobacteria</taxon>
        <taxon>Ktedonobacterales</taxon>
        <taxon>Dictyobacteraceae</taxon>
        <taxon>Dictyobacter</taxon>
    </lineage>
</organism>
<dbReference type="AlphaFoldDB" id="A0A401ZQM3"/>
<accession>A0A401ZQM3</accession>
<dbReference type="InterPro" id="IPR050523">
    <property type="entry name" value="AKR_Detox_Biosynth"/>
</dbReference>
<dbReference type="Proteomes" id="UP000287224">
    <property type="component" value="Unassembled WGS sequence"/>
</dbReference>
<feature type="domain" description="NADP-dependent oxidoreductase" evidence="2">
    <location>
        <begin position="15"/>
        <end position="319"/>
    </location>
</feature>
<dbReference type="EMBL" id="BIFQ01000002">
    <property type="protein sequence ID" value="GCE09084.1"/>
    <property type="molecule type" value="Genomic_DNA"/>
</dbReference>
<dbReference type="PANTHER" id="PTHR43364:SF18">
    <property type="entry name" value="OXIDOREDUCTASE"/>
    <property type="match status" value="1"/>
</dbReference>
<protein>
    <submittedName>
        <fullName evidence="3">Oxidoreductase</fullName>
    </submittedName>
</protein>
<dbReference type="InterPro" id="IPR020471">
    <property type="entry name" value="AKR"/>
</dbReference>
<evidence type="ECO:0000313" key="3">
    <source>
        <dbReference type="EMBL" id="GCE09084.1"/>
    </source>
</evidence>
<dbReference type="RefSeq" id="WP_126601527.1">
    <property type="nucleotide sequence ID" value="NZ_BIFQ01000002.1"/>
</dbReference>
<evidence type="ECO:0000313" key="4">
    <source>
        <dbReference type="Proteomes" id="UP000287224"/>
    </source>
</evidence>
<dbReference type="PRINTS" id="PR00069">
    <property type="entry name" value="ALDKETRDTASE"/>
</dbReference>
<dbReference type="GO" id="GO:0016491">
    <property type="term" value="F:oxidoreductase activity"/>
    <property type="evidence" value="ECO:0007669"/>
    <property type="project" value="UniProtKB-KW"/>
</dbReference>
<gene>
    <name evidence="3" type="ORF">KDAU_64130</name>
</gene>
<dbReference type="InterPro" id="IPR023210">
    <property type="entry name" value="NADP_OxRdtase_dom"/>
</dbReference>
<keyword evidence="1" id="KW-0560">Oxidoreductase</keyword>
<dbReference type="GO" id="GO:0005829">
    <property type="term" value="C:cytosol"/>
    <property type="evidence" value="ECO:0007669"/>
    <property type="project" value="TreeGrafter"/>
</dbReference>
<evidence type="ECO:0000259" key="2">
    <source>
        <dbReference type="Pfam" id="PF00248"/>
    </source>
</evidence>
<dbReference type="Gene3D" id="3.20.20.100">
    <property type="entry name" value="NADP-dependent oxidoreductase domain"/>
    <property type="match status" value="1"/>
</dbReference>
<keyword evidence="4" id="KW-1185">Reference proteome</keyword>
<dbReference type="InterPro" id="IPR036812">
    <property type="entry name" value="NAD(P)_OxRdtase_dom_sf"/>
</dbReference>
<dbReference type="Pfam" id="PF00248">
    <property type="entry name" value="Aldo_ket_red"/>
    <property type="match status" value="1"/>
</dbReference>
<dbReference type="OrthoDB" id="146925at2"/>
<comment type="caution">
    <text evidence="3">The sequence shown here is derived from an EMBL/GenBank/DDBJ whole genome shotgun (WGS) entry which is preliminary data.</text>
</comment>
<sequence>MQYTTLGKTGLVVSRLILGTANFGTGMSHGIDHPVDQEMATKLVSQAMEAGINVFDTSNVYGLGLAEEFLGRALGSRRKEVIIATKIGRRTSNALIDAGLSFRNVIVSTEASLKRLGTDYIDLLQLHVADPVTPFEETARALEYLLQHGLVRYVGYSNFSGWQADRFLAIQQQHHYASFVCGQMSYSLLNRGIEHEIVPFSQHTGLGLLTYSPLAGGLLSGKYTRENPTGTVDGRAGRLAAFETLSADRETSNPVVEKLCAIAAHHEATPSQIALAWVLAKPFVTSVILGARNPQQFSANVKASDLHLSQEEVNELDTITALEPLYPYTLHKNSRDHMIDQALRR</sequence>
<dbReference type="PANTHER" id="PTHR43364">
    <property type="entry name" value="NADH-SPECIFIC METHYLGLYOXAL REDUCTASE-RELATED"/>
    <property type="match status" value="1"/>
</dbReference>
<name>A0A401ZQM3_9CHLR</name>
<dbReference type="FunFam" id="3.20.20.100:FF:000004">
    <property type="entry name" value="Oxidoreductase, aldo/keto reductase"/>
    <property type="match status" value="1"/>
</dbReference>
<reference evidence="4" key="1">
    <citation type="submission" date="2018-12" db="EMBL/GenBank/DDBJ databases">
        <title>Tengunoibacter tsumagoiensis gen. nov., sp. nov., Dictyobacter kobayashii sp. nov., D. alpinus sp. nov., and D. joshuensis sp. nov. and description of Dictyobacteraceae fam. nov. within the order Ktedonobacterales isolated from Tengu-no-mugimeshi.</title>
        <authorList>
            <person name="Wang C.M."/>
            <person name="Zheng Y."/>
            <person name="Sakai Y."/>
            <person name="Toyoda A."/>
            <person name="Minakuchi Y."/>
            <person name="Abe K."/>
            <person name="Yokota A."/>
            <person name="Yabe S."/>
        </authorList>
    </citation>
    <scope>NUCLEOTIDE SEQUENCE [LARGE SCALE GENOMIC DNA]</scope>
    <source>
        <strain evidence="4">S-27</strain>
    </source>
</reference>